<organism evidence="1">
    <name type="scientific">Podoviridae sp. ctWeH21</name>
    <dbReference type="NCBI Taxonomy" id="2825255"/>
    <lineage>
        <taxon>Viruses</taxon>
        <taxon>Duplodnaviria</taxon>
        <taxon>Heunggongvirae</taxon>
        <taxon>Uroviricota</taxon>
        <taxon>Caudoviricetes</taxon>
    </lineage>
</organism>
<proteinExistence type="predicted"/>
<accession>A0A8S5PFL9</accession>
<reference evidence="1" key="1">
    <citation type="journal article" date="2021" name="Proc. Natl. Acad. Sci. U.S.A.">
        <title>A Catalog of Tens of Thousands of Viruses from Human Metagenomes Reveals Hidden Associations with Chronic Diseases.</title>
        <authorList>
            <person name="Tisza M.J."/>
            <person name="Buck C.B."/>
        </authorList>
    </citation>
    <scope>NUCLEOTIDE SEQUENCE</scope>
    <source>
        <strain evidence="1">CtWeH21</strain>
    </source>
</reference>
<sequence>MILKIPSPYRHISYSGFPVHLKINKNFVLDIQYIFLNLICPRLLIYASPYTHISPTVFFGCSSFLKKYLTEKNGCFLTNIKSSISAFCLLRGYPLFHIVTFDVPKNSVHVNNSQSQKTLKY</sequence>
<name>A0A8S5PFL9_9CAUD</name>
<dbReference type="EMBL" id="BK015419">
    <property type="protein sequence ID" value="DAE05878.1"/>
    <property type="molecule type" value="Genomic_DNA"/>
</dbReference>
<evidence type="ECO:0000313" key="1">
    <source>
        <dbReference type="EMBL" id="DAE05878.1"/>
    </source>
</evidence>
<protein>
    <submittedName>
        <fullName evidence="1">Uncharacterized protein</fullName>
    </submittedName>
</protein>